<dbReference type="SUPFAM" id="SSF46785">
    <property type="entry name" value="Winged helix' DNA-binding domain"/>
    <property type="match status" value="1"/>
</dbReference>
<evidence type="ECO:0000313" key="8">
    <source>
        <dbReference type="EMBL" id="TFB84918.1"/>
    </source>
</evidence>
<evidence type="ECO:0000313" key="7">
    <source>
        <dbReference type="EMBL" id="SFH15267.1"/>
    </source>
</evidence>
<keyword evidence="2" id="KW-0663">Pyridoxal phosphate</keyword>
<evidence type="ECO:0000256" key="2">
    <source>
        <dbReference type="ARBA" id="ARBA00022898"/>
    </source>
</evidence>
<dbReference type="PANTHER" id="PTHR46577:SF1">
    <property type="entry name" value="HTH-TYPE TRANSCRIPTIONAL REGULATORY PROTEIN GABR"/>
    <property type="match status" value="1"/>
</dbReference>
<dbReference type="GO" id="GO:0003700">
    <property type="term" value="F:DNA-binding transcription factor activity"/>
    <property type="evidence" value="ECO:0007669"/>
    <property type="project" value="InterPro"/>
</dbReference>
<dbReference type="InterPro" id="IPR015424">
    <property type="entry name" value="PyrdxlP-dep_Trfase"/>
</dbReference>
<comment type="similarity">
    <text evidence="1">In the C-terminal section; belongs to the class-I pyridoxal-phosphate-dependent aminotransferase family.</text>
</comment>
<protein>
    <submittedName>
        <fullName evidence="8">Aminotransferase class I/II-fold pyridoxal phosphate-dependent enzyme</fullName>
    </submittedName>
    <submittedName>
        <fullName evidence="7">DNA-binding transcriptional regulator, MocR family, contains an aminotransferase domain</fullName>
    </submittedName>
</protein>
<accession>A0A1I2XQ84</accession>
<dbReference type="InterPro" id="IPR036388">
    <property type="entry name" value="WH-like_DNA-bd_sf"/>
</dbReference>
<dbReference type="PROSITE" id="PS50949">
    <property type="entry name" value="HTH_GNTR"/>
    <property type="match status" value="1"/>
</dbReference>
<keyword evidence="5" id="KW-0804">Transcription</keyword>
<reference evidence="8 10" key="2">
    <citation type="submission" date="2019-03" db="EMBL/GenBank/DDBJ databases">
        <title>Genomics of glacier-inhabiting Cryobacterium strains.</title>
        <authorList>
            <person name="Liu Q."/>
            <person name="Xin Y.-H."/>
        </authorList>
    </citation>
    <scope>NUCLEOTIDE SEQUENCE [LARGE SCALE GENOMIC DNA]</scope>
    <source>
        <strain evidence="8 10">Hh34</strain>
    </source>
</reference>
<name>A0A1I2XQ84_9MICO</name>
<dbReference type="SUPFAM" id="SSF53383">
    <property type="entry name" value="PLP-dependent transferases"/>
    <property type="match status" value="1"/>
</dbReference>
<dbReference type="GO" id="GO:0008483">
    <property type="term" value="F:transaminase activity"/>
    <property type="evidence" value="ECO:0007669"/>
    <property type="project" value="UniProtKB-KW"/>
</dbReference>
<organism evidence="8 10">
    <name type="scientific">Cryobacterium levicorallinum</name>
    <dbReference type="NCBI Taxonomy" id="995038"/>
    <lineage>
        <taxon>Bacteria</taxon>
        <taxon>Bacillati</taxon>
        <taxon>Actinomycetota</taxon>
        <taxon>Actinomycetes</taxon>
        <taxon>Micrococcales</taxon>
        <taxon>Microbacteriaceae</taxon>
        <taxon>Cryobacterium</taxon>
    </lineage>
</organism>
<reference evidence="7 9" key="1">
    <citation type="submission" date="2016-10" db="EMBL/GenBank/DDBJ databases">
        <authorList>
            <person name="Varghese N."/>
            <person name="Submissions S."/>
        </authorList>
    </citation>
    <scope>NUCLEOTIDE SEQUENCE [LARGE SCALE GENOMIC DNA]</scope>
    <source>
        <strain evidence="7 9">GMCC 1.11211</strain>
    </source>
</reference>
<feature type="domain" description="HTH gntR-type" evidence="6">
    <location>
        <begin position="10"/>
        <end position="78"/>
    </location>
</feature>
<keyword evidence="9" id="KW-1185">Reference proteome</keyword>
<keyword evidence="8" id="KW-0032">Aminotransferase</keyword>
<dbReference type="EMBL" id="SOFE01000014">
    <property type="protein sequence ID" value="TFB84918.1"/>
    <property type="molecule type" value="Genomic_DNA"/>
</dbReference>
<keyword evidence="4 7" id="KW-0238">DNA-binding</keyword>
<dbReference type="Gene3D" id="3.40.640.10">
    <property type="entry name" value="Type I PLP-dependent aspartate aminotransferase-like (Major domain)"/>
    <property type="match status" value="1"/>
</dbReference>
<dbReference type="EMBL" id="FOPW01000001">
    <property type="protein sequence ID" value="SFH15267.1"/>
    <property type="molecule type" value="Genomic_DNA"/>
</dbReference>
<comment type="caution">
    <text evidence="8">The sequence shown here is derived from an EMBL/GenBank/DDBJ whole genome shotgun (WGS) entry which is preliminary data.</text>
</comment>
<evidence type="ECO:0000259" key="6">
    <source>
        <dbReference type="PROSITE" id="PS50949"/>
    </source>
</evidence>
<dbReference type="InterPro" id="IPR000524">
    <property type="entry name" value="Tscrpt_reg_HTH_GntR"/>
</dbReference>
<dbReference type="PANTHER" id="PTHR46577">
    <property type="entry name" value="HTH-TYPE TRANSCRIPTIONAL REGULATORY PROTEIN GABR"/>
    <property type="match status" value="1"/>
</dbReference>
<evidence type="ECO:0000256" key="5">
    <source>
        <dbReference type="ARBA" id="ARBA00023163"/>
    </source>
</evidence>
<proteinExistence type="inferred from homology"/>
<dbReference type="InterPro" id="IPR051446">
    <property type="entry name" value="HTH_trans_reg/aminotransferase"/>
</dbReference>
<dbReference type="SMART" id="SM00345">
    <property type="entry name" value="HTH_GNTR"/>
    <property type="match status" value="1"/>
</dbReference>
<gene>
    <name evidence="8" type="ORF">E3O11_07615</name>
    <name evidence="7" type="ORF">SAMN05216274_10168</name>
</gene>
<evidence type="ECO:0000313" key="9">
    <source>
        <dbReference type="Proteomes" id="UP000199681"/>
    </source>
</evidence>
<evidence type="ECO:0000256" key="3">
    <source>
        <dbReference type="ARBA" id="ARBA00023015"/>
    </source>
</evidence>
<dbReference type="AlphaFoldDB" id="A0A1I2XQ84"/>
<sequence length="460" mass="48861">MQNFIDEIEQRTPAGIAAAIGRLIASGRLAPGDRLPTVRLLAGELGVSPATVSHAWQALSAVGLIVSRGRGGTFVQDAAPRWLPARSQSMIGAVGPARLDLSHGTPDPRLLPALGPALSRVAQRAETPSYQDLPIIPELLEVLRTSWPYPVETITIVDGALDAISRSLDAVARFGDRVIVENPSFPPFFDLLDQLGLERLPVAVDEHGIIPADFAEALKLGPAVVLLQPRAHNPTGASMTVQRAEELAHLLRTTAASADTIVIEDDHSAEISIAPDVSLGVWLPERTLHVRSFSKSHGPDLRMAALGGSAALIDPIVSRRMLGPGWTSRMLQTILHDLLTNGESMAQISEARRIYFARQRALADALGEFGLDVVQADGINTWLPVQNERDAMVRLAASGIRVAGGSPFLATPYLSSTGGPAFIRVTAGALPDDIRPVAEALAAAAHPPDSALHEVGARWA</sequence>
<evidence type="ECO:0000256" key="1">
    <source>
        <dbReference type="ARBA" id="ARBA00005384"/>
    </source>
</evidence>
<dbReference type="Proteomes" id="UP000199681">
    <property type="component" value="Unassembled WGS sequence"/>
</dbReference>
<keyword evidence="3" id="KW-0805">Transcription regulation</keyword>
<evidence type="ECO:0000313" key="10">
    <source>
        <dbReference type="Proteomes" id="UP000297963"/>
    </source>
</evidence>
<evidence type="ECO:0000256" key="4">
    <source>
        <dbReference type="ARBA" id="ARBA00023125"/>
    </source>
</evidence>
<dbReference type="InterPro" id="IPR015421">
    <property type="entry name" value="PyrdxlP-dep_Trfase_major"/>
</dbReference>
<dbReference type="Pfam" id="PF00392">
    <property type="entry name" value="GntR"/>
    <property type="match status" value="1"/>
</dbReference>
<dbReference type="InterPro" id="IPR004839">
    <property type="entry name" value="Aminotransferase_I/II_large"/>
</dbReference>
<dbReference type="Proteomes" id="UP000297963">
    <property type="component" value="Unassembled WGS sequence"/>
</dbReference>
<dbReference type="CDD" id="cd07377">
    <property type="entry name" value="WHTH_GntR"/>
    <property type="match status" value="1"/>
</dbReference>
<dbReference type="InterPro" id="IPR036390">
    <property type="entry name" value="WH_DNA-bd_sf"/>
</dbReference>
<dbReference type="GO" id="GO:0003677">
    <property type="term" value="F:DNA binding"/>
    <property type="evidence" value="ECO:0007669"/>
    <property type="project" value="UniProtKB-KW"/>
</dbReference>
<keyword evidence="8" id="KW-0808">Transferase</keyword>
<dbReference type="CDD" id="cd00609">
    <property type="entry name" value="AAT_like"/>
    <property type="match status" value="1"/>
</dbReference>
<dbReference type="STRING" id="995038.SAMN05216274_10168"/>
<dbReference type="Gene3D" id="1.10.10.10">
    <property type="entry name" value="Winged helix-like DNA-binding domain superfamily/Winged helix DNA-binding domain"/>
    <property type="match status" value="1"/>
</dbReference>
<dbReference type="GO" id="GO:0030170">
    <property type="term" value="F:pyridoxal phosphate binding"/>
    <property type="evidence" value="ECO:0007669"/>
    <property type="project" value="InterPro"/>
</dbReference>
<dbReference type="RefSeq" id="WP_092447913.1">
    <property type="nucleotide sequence ID" value="NZ_BKAC01000003.1"/>
</dbReference>
<dbReference type="Pfam" id="PF00155">
    <property type="entry name" value="Aminotran_1_2"/>
    <property type="match status" value="1"/>
</dbReference>